<dbReference type="InterPro" id="IPR002110">
    <property type="entry name" value="Ankyrin_rpt"/>
</dbReference>
<evidence type="ECO:0000256" key="2">
    <source>
        <dbReference type="ARBA" id="ARBA00023043"/>
    </source>
</evidence>
<dbReference type="InterPro" id="IPR036770">
    <property type="entry name" value="Ankyrin_rpt-contain_sf"/>
</dbReference>
<feature type="repeat" description="ANK" evidence="3">
    <location>
        <begin position="48"/>
        <end position="81"/>
    </location>
</feature>
<dbReference type="EMBL" id="JBHULH010000001">
    <property type="protein sequence ID" value="MFD2566627.1"/>
    <property type="molecule type" value="Genomic_DNA"/>
</dbReference>
<gene>
    <name evidence="4" type="ORF">ACFSRZ_04540</name>
</gene>
<dbReference type="RefSeq" id="WP_379665332.1">
    <property type="nucleotide sequence ID" value="NZ_JBHULH010000001.1"/>
</dbReference>
<dbReference type="PANTHER" id="PTHR24126">
    <property type="entry name" value="ANKYRIN REPEAT, PH AND SEC7 DOMAIN CONTAINING PROTEIN SECG-RELATED"/>
    <property type="match status" value="1"/>
</dbReference>
<dbReference type="Pfam" id="PF07676">
    <property type="entry name" value="PD40"/>
    <property type="match status" value="3"/>
</dbReference>
<dbReference type="Gene3D" id="1.25.40.20">
    <property type="entry name" value="Ankyrin repeat-containing domain"/>
    <property type="match status" value="2"/>
</dbReference>
<dbReference type="Pfam" id="PF00023">
    <property type="entry name" value="Ank"/>
    <property type="match status" value="1"/>
</dbReference>
<evidence type="ECO:0000256" key="3">
    <source>
        <dbReference type="PROSITE-ProRule" id="PRU00023"/>
    </source>
</evidence>
<evidence type="ECO:0000256" key="1">
    <source>
        <dbReference type="ARBA" id="ARBA00022737"/>
    </source>
</evidence>
<dbReference type="SUPFAM" id="SSF82171">
    <property type="entry name" value="DPP6 N-terminal domain-like"/>
    <property type="match status" value="1"/>
</dbReference>
<feature type="repeat" description="ANK" evidence="3">
    <location>
        <begin position="148"/>
        <end position="180"/>
    </location>
</feature>
<feature type="repeat" description="ANK" evidence="3">
    <location>
        <begin position="115"/>
        <end position="147"/>
    </location>
</feature>
<evidence type="ECO:0000313" key="5">
    <source>
        <dbReference type="Proteomes" id="UP001597508"/>
    </source>
</evidence>
<name>A0ABW5LQE9_9FLAO</name>
<protein>
    <submittedName>
        <fullName evidence="4">Ankyrin repeat domain-containing protein</fullName>
    </submittedName>
</protein>
<evidence type="ECO:0000313" key="4">
    <source>
        <dbReference type="EMBL" id="MFD2566627.1"/>
    </source>
</evidence>
<sequence>MKHIFVVALFIGYGILNAQSIHRSACNGDVKRLDSLLAGKDVNVLDENGRTPLLYATGCRNGEKAFYYLIAKGADVNIGDKGGLLPILFATQSQNEKYIDTLLAHQVNVNVTDIFGNSPLQLAVIRGNLSLVKKLIDNKTDVDAINNRGNTALEIAVREEFDSITEFLLYKGADKKKLRKFTLKGKYLGQKEPKLKPIMFAPNFVSTENYIHTAVFHPNERELYFTASLRKIRTEAIMVSKIKNGVWTKPKRLDIFGDTKEFDSFITQDGKKLFYCSNKKVRETDTIQNADIWMMERKGNSWGKPIHLGNEVNSPKNDWFPSVSNKGMLVFSPSIGREAKIVYSTLKDGVYQKPIAYGKNVNGENAYNYDPLISPDESFLIFSSRREGGFGGADLYICFKKEDGTWTEAKNMGETINSKTADYAPSLSPDGKYFFFTSNVMGSSDIYWISSEIIQNLRNDK</sequence>
<keyword evidence="5" id="KW-1185">Reference proteome</keyword>
<dbReference type="Pfam" id="PF12796">
    <property type="entry name" value="Ank_2"/>
    <property type="match status" value="1"/>
</dbReference>
<dbReference type="InterPro" id="IPR011042">
    <property type="entry name" value="6-blade_b-propeller_TolB-like"/>
</dbReference>
<comment type="caution">
    <text evidence="4">The sequence shown here is derived from an EMBL/GenBank/DDBJ whole genome shotgun (WGS) entry which is preliminary data.</text>
</comment>
<proteinExistence type="predicted"/>
<organism evidence="4 5">
    <name type="scientific">Pseudotenacibaculum haliotis</name>
    <dbReference type="NCBI Taxonomy" id="1862138"/>
    <lineage>
        <taxon>Bacteria</taxon>
        <taxon>Pseudomonadati</taxon>
        <taxon>Bacteroidota</taxon>
        <taxon>Flavobacteriia</taxon>
        <taxon>Flavobacteriales</taxon>
        <taxon>Flavobacteriaceae</taxon>
        <taxon>Pseudotenacibaculum</taxon>
    </lineage>
</organism>
<reference evidence="5" key="1">
    <citation type="journal article" date="2019" name="Int. J. Syst. Evol. Microbiol.">
        <title>The Global Catalogue of Microorganisms (GCM) 10K type strain sequencing project: providing services to taxonomists for standard genome sequencing and annotation.</title>
        <authorList>
            <consortium name="The Broad Institute Genomics Platform"/>
            <consortium name="The Broad Institute Genome Sequencing Center for Infectious Disease"/>
            <person name="Wu L."/>
            <person name="Ma J."/>
        </authorList>
    </citation>
    <scope>NUCLEOTIDE SEQUENCE [LARGE SCALE GENOMIC DNA]</scope>
    <source>
        <strain evidence="5">KCTC 52127</strain>
    </source>
</reference>
<accession>A0ABW5LQE9</accession>
<dbReference type="PROSITE" id="PS50297">
    <property type="entry name" value="ANK_REP_REGION"/>
    <property type="match status" value="3"/>
</dbReference>
<keyword evidence="2 3" id="KW-0040">ANK repeat</keyword>
<dbReference type="SUPFAM" id="SSF48403">
    <property type="entry name" value="Ankyrin repeat"/>
    <property type="match status" value="1"/>
</dbReference>
<dbReference type="Gene3D" id="2.120.10.30">
    <property type="entry name" value="TolB, C-terminal domain"/>
    <property type="match status" value="1"/>
</dbReference>
<dbReference type="SMART" id="SM00248">
    <property type="entry name" value="ANK"/>
    <property type="match status" value="4"/>
</dbReference>
<dbReference type="PROSITE" id="PS50088">
    <property type="entry name" value="ANK_REPEAT"/>
    <property type="match status" value="3"/>
</dbReference>
<keyword evidence="1" id="KW-0677">Repeat</keyword>
<dbReference type="Proteomes" id="UP001597508">
    <property type="component" value="Unassembled WGS sequence"/>
</dbReference>
<dbReference type="InterPro" id="IPR011659">
    <property type="entry name" value="WD40"/>
</dbReference>